<sequence>MARKRETKATVVVQSRDAEYLNSDYCNSTSELEINAYVCIWGATDQARQLSLTDGPPGLRAGGRVDLCSPAAGLGRGDPGRGGGRLCSSGPCGPGGARLAGEGGSPSWGGPPHPGVPLPSWGWSSPSWGSPCRPGVSPPSWGVPTVLGSPPCCAGRGPCRPWVPLLSQGPPPRRPGGGPPHPGGSPAVLGWSPPSCRPPGLPPAILGSPRCSGGGPPHAGGSPPSWGWWSPSWGIHRGPGVPLAILEFPPPSWGWSLPSLEGRPGVPPRHPGVCPAILGSPRRPGGGAPHPGVVPAVLPGLVGGWWGAAPWPQARVPAAAAASSASSPCSKWRRVTLKHILFFLK</sequence>
<reference evidence="2" key="1">
    <citation type="submission" date="2020-12" db="EMBL/GenBank/DDBJ databases">
        <authorList>
            <consortium name="Molecular Ecology Group"/>
        </authorList>
    </citation>
    <scope>NUCLEOTIDE SEQUENCE</scope>
    <source>
        <strain evidence="2">TBG_1078</strain>
    </source>
</reference>
<proteinExistence type="predicted"/>
<accession>A0A811ZBA4</accession>
<evidence type="ECO:0000256" key="1">
    <source>
        <dbReference type="SAM" id="MobiDB-lite"/>
    </source>
</evidence>
<protein>
    <submittedName>
        <fullName evidence="2">(raccoon dog) hypothetical protein</fullName>
    </submittedName>
</protein>
<keyword evidence="3" id="KW-1185">Reference proteome</keyword>
<comment type="caution">
    <text evidence="2">The sequence shown here is derived from an EMBL/GenBank/DDBJ whole genome shotgun (WGS) entry which is preliminary data.</text>
</comment>
<dbReference type="AlphaFoldDB" id="A0A811ZBA4"/>
<evidence type="ECO:0000313" key="2">
    <source>
        <dbReference type="EMBL" id="CAD7685973.1"/>
    </source>
</evidence>
<name>A0A811ZBA4_NYCPR</name>
<evidence type="ECO:0000313" key="3">
    <source>
        <dbReference type="Proteomes" id="UP000645828"/>
    </source>
</evidence>
<gene>
    <name evidence="2" type="ORF">NYPRO_LOCUS18766</name>
</gene>
<feature type="region of interest" description="Disordered" evidence="1">
    <location>
        <begin position="164"/>
        <end position="223"/>
    </location>
</feature>
<feature type="compositionally biased region" description="Pro residues" evidence="1">
    <location>
        <begin position="169"/>
        <end position="183"/>
    </location>
</feature>
<organism evidence="2 3">
    <name type="scientific">Nyctereutes procyonoides</name>
    <name type="common">Raccoon dog</name>
    <name type="synonym">Canis procyonoides</name>
    <dbReference type="NCBI Taxonomy" id="34880"/>
    <lineage>
        <taxon>Eukaryota</taxon>
        <taxon>Metazoa</taxon>
        <taxon>Chordata</taxon>
        <taxon>Craniata</taxon>
        <taxon>Vertebrata</taxon>
        <taxon>Euteleostomi</taxon>
        <taxon>Mammalia</taxon>
        <taxon>Eutheria</taxon>
        <taxon>Laurasiatheria</taxon>
        <taxon>Carnivora</taxon>
        <taxon>Caniformia</taxon>
        <taxon>Canidae</taxon>
        <taxon>Nyctereutes</taxon>
    </lineage>
</organism>
<dbReference type="EMBL" id="CAJHUB010000761">
    <property type="protein sequence ID" value="CAD7685973.1"/>
    <property type="molecule type" value="Genomic_DNA"/>
</dbReference>
<dbReference type="Proteomes" id="UP000645828">
    <property type="component" value="Unassembled WGS sequence"/>
</dbReference>